<name>A0A8K1CU15_PYTOL</name>
<organism evidence="2 3">
    <name type="scientific">Pythium oligandrum</name>
    <name type="common">Mycoparasitic fungus</name>
    <dbReference type="NCBI Taxonomy" id="41045"/>
    <lineage>
        <taxon>Eukaryota</taxon>
        <taxon>Sar</taxon>
        <taxon>Stramenopiles</taxon>
        <taxon>Oomycota</taxon>
        <taxon>Peronosporomycetes</taxon>
        <taxon>Pythiales</taxon>
        <taxon>Pythiaceae</taxon>
        <taxon>Pythium</taxon>
    </lineage>
</organism>
<reference evidence="2" key="1">
    <citation type="submission" date="2019-03" db="EMBL/GenBank/DDBJ databases">
        <title>Long read genome sequence of the mycoparasitic Pythium oligandrum ATCC 38472 isolated from sugarbeet rhizosphere.</title>
        <authorList>
            <person name="Gaulin E."/>
        </authorList>
    </citation>
    <scope>NUCLEOTIDE SEQUENCE</scope>
    <source>
        <strain evidence="2">ATCC 38472_TT</strain>
    </source>
</reference>
<protein>
    <recommendedName>
        <fullName evidence="4">FYVE-type domain-containing protein</fullName>
    </recommendedName>
</protein>
<proteinExistence type="predicted"/>
<dbReference type="PANTHER" id="PTHR13510:SF44">
    <property type="entry name" value="RABENOSYN-5"/>
    <property type="match status" value="1"/>
</dbReference>
<evidence type="ECO:0000256" key="1">
    <source>
        <dbReference type="SAM" id="MobiDB-lite"/>
    </source>
</evidence>
<dbReference type="InterPro" id="IPR023393">
    <property type="entry name" value="START-like_dom_sf"/>
</dbReference>
<dbReference type="Proteomes" id="UP000794436">
    <property type="component" value="Unassembled WGS sequence"/>
</dbReference>
<dbReference type="OrthoDB" id="103893at2759"/>
<dbReference type="Gene3D" id="3.30.40.10">
    <property type="entry name" value="Zinc/RING finger domain, C3HC4 (zinc finger)"/>
    <property type="match status" value="1"/>
</dbReference>
<dbReference type="AlphaFoldDB" id="A0A8K1CU15"/>
<evidence type="ECO:0000313" key="2">
    <source>
        <dbReference type="EMBL" id="TMW69861.1"/>
    </source>
</evidence>
<comment type="caution">
    <text evidence="2">The sequence shown here is derived from an EMBL/GenBank/DDBJ whole genome shotgun (WGS) entry which is preliminary data.</text>
</comment>
<dbReference type="InterPro" id="IPR011011">
    <property type="entry name" value="Znf_FYVE_PHD"/>
</dbReference>
<gene>
    <name evidence="2" type="ORF">Poli38472_002017</name>
</gene>
<dbReference type="Gene3D" id="3.30.530.20">
    <property type="match status" value="1"/>
</dbReference>
<dbReference type="PANTHER" id="PTHR13510">
    <property type="entry name" value="FYVE-FINGER-CONTAINING RAB5 EFFECTOR PROTEIN RABENOSYN-5-RELATED"/>
    <property type="match status" value="1"/>
</dbReference>
<accession>A0A8K1CU15</accession>
<sequence>MKFPLPRNPFPPVQLTPHQERDLELLADQLLQRTVDEYDHFLHIQNREVDKTKWKHVKTRENMSVYKSFGDMSNDPHMLSHDAMMTPRGSRLSSSSVSGVRLLGVGSIVGNFADLMYAATTLDDGDMKIKSSYIPDECVDWRLLKVLKHGTEEDPFLCHTIKWVVKQAPGATSVIVRPRDMIILDCNGLIQMPTGERLGYMMHQSIEIPEWGELEGIVRCQVSACYLFRIQNANSVEVYMRSLIDAGGNVTDFISAVSSANALIATWKLPWGGQNKKLSWMLKQASAKRADANTAVLGARKVSKSKEPCPLCQKSVSMLRSVAQCELCFKQVCSRCLTVRKISHIRRSGELIQKPTAFCKQCVTQASQLDSTDIIRIDCIPKGYNNRSEATTMASISDSAYDPYRPSSVDSEAWTMTPMSRPDVWETGSVQIESSDDWERDQMQRANRAPSEPSGFSQQQQPLWMQMNQLRLAAEQAYQLTKQNENAMHQLH</sequence>
<dbReference type="SUPFAM" id="SSF57903">
    <property type="entry name" value="FYVE/PHD zinc finger"/>
    <property type="match status" value="1"/>
</dbReference>
<dbReference type="InterPro" id="IPR013083">
    <property type="entry name" value="Znf_RING/FYVE/PHD"/>
</dbReference>
<dbReference type="InterPro" id="IPR052727">
    <property type="entry name" value="Rab4/Rab5_effector"/>
</dbReference>
<keyword evidence="3" id="KW-1185">Reference proteome</keyword>
<evidence type="ECO:0000313" key="3">
    <source>
        <dbReference type="Proteomes" id="UP000794436"/>
    </source>
</evidence>
<dbReference type="CDD" id="cd00065">
    <property type="entry name" value="FYVE_like_SF"/>
    <property type="match status" value="1"/>
</dbReference>
<evidence type="ECO:0008006" key="4">
    <source>
        <dbReference type="Google" id="ProtNLM"/>
    </source>
</evidence>
<feature type="region of interest" description="Disordered" evidence="1">
    <location>
        <begin position="420"/>
        <end position="460"/>
    </location>
</feature>
<dbReference type="EMBL" id="SPLM01000001">
    <property type="protein sequence ID" value="TMW69861.1"/>
    <property type="molecule type" value="Genomic_DNA"/>
</dbReference>